<sequence>MLTPEEQKEVSELVGKSNTIGLSKESEKRLRRLLDKQWKK</sequence>
<gene>
    <name evidence="1" type="ORF">LCGC14_1805510</name>
</gene>
<name>A0A0F9GN95_9ZZZZ</name>
<organism evidence="1">
    <name type="scientific">marine sediment metagenome</name>
    <dbReference type="NCBI Taxonomy" id="412755"/>
    <lineage>
        <taxon>unclassified sequences</taxon>
        <taxon>metagenomes</taxon>
        <taxon>ecological metagenomes</taxon>
    </lineage>
</organism>
<reference evidence="1" key="1">
    <citation type="journal article" date="2015" name="Nature">
        <title>Complex archaea that bridge the gap between prokaryotes and eukaryotes.</title>
        <authorList>
            <person name="Spang A."/>
            <person name="Saw J.H."/>
            <person name="Jorgensen S.L."/>
            <person name="Zaremba-Niedzwiedzka K."/>
            <person name="Martijn J."/>
            <person name="Lind A.E."/>
            <person name="van Eijk R."/>
            <person name="Schleper C."/>
            <person name="Guy L."/>
            <person name="Ettema T.J."/>
        </authorList>
    </citation>
    <scope>NUCLEOTIDE SEQUENCE</scope>
</reference>
<dbReference type="AlphaFoldDB" id="A0A0F9GN95"/>
<evidence type="ECO:0000313" key="1">
    <source>
        <dbReference type="EMBL" id="KKM00325.1"/>
    </source>
</evidence>
<proteinExistence type="predicted"/>
<dbReference type="EMBL" id="LAZR01017459">
    <property type="protein sequence ID" value="KKM00325.1"/>
    <property type="molecule type" value="Genomic_DNA"/>
</dbReference>
<comment type="caution">
    <text evidence="1">The sequence shown here is derived from an EMBL/GenBank/DDBJ whole genome shotgun (WGS) entry which is preliminary data.</text>
</comment>
<accession>A0A0F9GN95</accession>
<protein>
    <submittedName>
        <fullName evidence="1">Uncharacterized protein</fullName>
    </submittedName>
</protein>